<dbReference type="PANTHER" id="PTHR11751">
    <property type="entry name" value="ALANINE AMINOTRANSFERASE"/>
    <property type="match status" value="1"/>
</dbReference>
<dbReference type="GO" id="GO:0030170">
    <property type="term" value="F:pyridoxal phosphate binding"/>
    <property type="evidence" value="ECO:0007669"/>
    <property type="project" value="InterPro"/>
</dbReference>
<dbReference type="InterPro" id="IPR015424">
    <property type="entry name" value="PyrdxlP-dep_Trfase"/>
</dbReference>
<comment type="cofactor">
    <cofactor evidence="1">
        <name>pyridoxal 5'-phosphate</name>
        <dbReference type="ChEBI" id="CHEBI:597326"/>
    </cofactor>
</comment>
<feature type="domain" description="Aminotransferase class I/classII large" evidence="10">
    <location>
        <begin position="109"/>
        <end position="363"/>
    </location>
</feature>
<dbReference type="SUPFAM" id="SSF53383">
    <property type="entry name" value="PLP-dependent transferases"/>
    <property type="match status" value="1"/>
</dbReference>
<evidence type="ECO:0000259" key="10">
    <source>
        <dbReference type="Pfam" id="PF00155"/>
    </source>
</evidence>
<dbReference type="InterPro" id="IPR004839">
    <property type="entry name" value="Aminotransferase_I/II_large"/>
</dbReference>
<evidence type="ECO:0000256" key="1">
    <source>
        <dbReference type="ARBA" id="ARBA00001933"/>
    </source>
</evidence>
<accession>A0AA35RLL0</accession>
<evidence type="ECO:0000256" key="8">
    <source>
        <dbReference type="ARBA" id="ARBA00026106"/>
    </source>
</evidence>
<dbReference type="CDD" id="cd00609">
    <property type="entry name" value="AAT_like"/>
    <property type="match status" value="1"/>
</dbReference>
<name>A0AA35RLL0_GEOBA</name>
<dbReference type="GO" id="GO:0004021">
    <property type="term" value="F:L-alanine:2-oxoglutarate aminotransferase activity"/>
    <property type="evidence" value="ECO:0007669"/>
    <property type="project" value="UniProtKB-EC"/>
</dbReference>
<keyword evidence="12" id="KW-1185">Reference proteome</keyword>
<evidence type="ECO:0000313" key="12">
    <source>
        <dbReference type="Proteomes" id="UP001174909"/>
    </source>
</evidence>
<dbReference type="InterPro" id="IPR015421">
    <property type="entry name" value="PyrdxlP-dep_Trfase_major"/>
</dbReference>
<gene>
    <name evidence="11" type="ORF">GBAR_LOCUS7906</name>
</gene>
<evidence type="ECO:0000256" key="3">
    <source>
        <dbReference type="ARBA" id="ARBA00022576"/>
    </source>
</evidence>
<evidence type="ECO:0000256" key="5">
    <source>
        <dbReference type="ARBA" id="ARBA00022898"/>
    </source>
</evidence>
<dbReference type="Proteomes" id="UP001174909">
    <property type="component" value="Unassembled WGS sequence"/>
</dbReference>
<dbReference type="FunFam" id="3.40.640.10:FF:000012">
    <property type="entry name" value="alanine aminotransferase 2"/>
    <property type="match status" value="1"/>
</dbReference>
<reference evidence="11" key="1">
    <citation type="submission" date="2023-03" db="EMBL/GenBank/DDBJ databases">
        <authorList>
            <person name="Steffen K."/>
            <person name="Cardenas P."/>
        </authorList>
    </citation>
    <scope>NUCLEOTIDE SEQUENCE</scope>
</reference>
<dbReference type="EMBL" id="CASHTH010001175">
    <property type="protein sequence ID" value="CAI8012302.1"/>
    <property type="molecule type" value="Genomic_DNA"/>
</dbReference>
<comment type="pathway">
    <text evidence="6">Amino-acid degradation; L-alanine degradation via transaminase pathway; pyruvate from L-alanine: step 1/1.</text>
</comment>
<dbReference type="InterPro" id="IPR045088">
    <property type="entry name" value="ALAT1/2-like"/>
</dbReference>
<comment type="caution">
    <text evidence="11">The sequence shown here is derived from an EMBL/GenBank/DDBJ whole genome shotgun (WGS) entry which is preliminary data.</text>
</comment>
<protein>
    <recommendedName>
        <fullName evidence="8">alanine transaminase</fullName>
        <ecNumber evidence="8">2.6.1.2</ecNumber>
    </recommendedName>
</protein>
<keyword evidence="4" id="KW-0808">Transferase</keyword>
<comment type="similarity">
    <text evidence="7">Belongs to the class-I pyridoxal-phosphate-dependent aminotransferase family. Alanine aminotransferase subfamily.</text>
</comment>
<keyword evidence="3 11" id="KW-0032">Aminotransferase</keyword>
<dbReference type="PANTHER" id="PTHR11751:SF29">
    <property type="entry name" value="ALANINE TRANSAMINASE"/>
    <property type="match status" value="1"/>
</dbReference>
<dbReference type="AlphaFoldDB" id="A0AA35RLL0"/>
<evidence type="ECO:0000256" key="2">
    <source>
        <dbReference type="ARBA" id="ARBA00011738"/>
    </source>
</evidence>
<proteinExistence type="inferred from homology"/>
<dbReference type="Gene3D" id="3.40.640.10">
    <property type="entry name" value="Type I PLP-dependent aspartate aminotransferase-like (Major domain)"/>
    <property type="match status" value="1"/>
</dbReference>
<comment type="subunit">
    <text evidence="2">Homodimer.</text>
</comment>
<dbReference type="Pfam" id="PF00155">
    <property type="entry name" value="Aminotran_1_2"/>
    <property type="match status" value="1"/>
</dbReference>
<evidence type="ECO:0000256" key="7">
    <source>
        <dbReference type="ARBA" id="ARBA00025785"/>
    </source>
</evidence>
<evidence type="ECO:0000313" key="11">
    <source>
        <dbReference type="EMBL" id="CAI8012302.1"/>
    </source>
</evidence>
<dbReference type="EC" id="2.6.1.2" evidence="8"/>
<sequence length="537" mass="60204">MEIDKDLARGVGGYPFKEVIYCNIGDVQAMGNQPITYIRQLITVCLSPKKYFEAGSNGLREHGSSHVREVVDILAEEVGSEEEKERLRQLVEGLSPAREGRAADVLDEIPRDVKERANVLLNSLGGRSLGSYTDSQGISVIRQHVADFITRRDGPQYPADPSKLFLLNGATEGIKAMFYMCMDVNVPCGVMIPIPQYPIYSASIAEFGAVKLEYYLDEEKDWSVDVEDMRRRVREARSHCQPRILAIINPGNPTGQCLAKENIRDIVELCREEGLVIIADEVYQENIYDDGIEFTSFRKVVKEMGADDVQLVSIHSVSKGYTGECGVRGGYMELLGFDDVMDEINKLFRTSFAPTPWARWSLTPWSTLQTRRALHMSFTKKRGKRLRCCYAGRPTWSTKGSTASRESAAAGCAVLCTPSLRSSCPREPLKRPRNRACLQTSTTVFSSWRRKGCVWSLAVGSVRRRAPGISGPQFSRQKQILKRCWTILPTFTSPSQKNTLRPRPSLILTTPISFLSDVIDVVIFRITGHSQQCFSAY</sequence>
<evidence type="ECO:0000256" key="6">
    <source>
        <dbReference type="ARBA" id="ARBA00025708"/>
    </source>
</evidence>
<comment type="catalytic activity">
    <reaction evidence="9">
        <text>L-alanine + 2-oxoglutarate = pyruvate + L-glutamate</text>
        <dbReference type="Rhea" id="RHEA:19453"/>
        <dbReference type="ChEBI" id="CHEBI:15361"/>
        <dbReference type="ChEBI" id="CHEBI:16810"/>
        <dbReference type="ChEBI" id="CHEBI:29985"/>
        <dbReference type="ChEBI" id="CHEBI:57972"/>
        <dbReference type="EC" id="2.6.1.2"/>
    </reaction>
</comment>
<organism evidence="11 12">
    <name type="scientific">Geodia barretti</name>
    <name type="common">Barrett's horny sponge</name>
    <dbReference type="NCBI Taxonomy" id="519541"/>
    <lineage>
        <taxon>Eukaryota</taxon>
        <taxon>Metazoa</taxon>
        <taxon>Porifera</taxon>
        <taxon>Demospongiae</taxon>
        <taxon>Heteroscleromorpha</taxon>
        <taxon>Tetractinellida</taxon>
        <taxon>Astrophorina</taxon>
        <taxon>Geodiidae</taxon>
        <taxon>Geodia</taxon>
    </lineage>
</organism>
<evidence type="ECO:0000256" key="4">
    <source>
        <dbReference type="ARBA" id="ARBA00022679"/>
    </source>
</evidence>
<evidence type="ECO:0000256" key="9">
    <source>
        <dbReference type="ARBA" id="ARBA00047412"/>
    </source>
</evidence>
<keyword evidence="5" id="KW-0663">Pyridoxal phosphate</keyword>